<reference evidence="1 2" key="1">
    <citation type="submission" date="2019-07" db="EMBL/GenBank/DDBJ databases">
        <authorList>
            <person name="Kim J."/>
        </authorList>
    </citation>
    <scope>NUCLEOTIDE SEQUENCE [LARGE SCALE GENOMIC DNA]</scope>
    <source>
        <strain evidence="1 2">JC52</strain>
    </source>
</reference>
<evidence type="ECO:0000313" key="1">
    <source>
        <dbReference type="EMBL" id="TVY11211.1"/>
    </source>
</evidence>
<evidence type="ECO:0000313" key="2">
    <source>
        <dbReference type="Proteomes" id="UP000317036"/>
    </source>
</evidence>
<protein>
    <submittedName>
        <fullName evidence="1">Uncharacterized protein</fullName>
    </submittedName>
</protein>
<accession>A0A559KGF9</accession>
<comment type="caution">
    <text evidence="1">The sequence shown here is derived from an EMBL/GenBank/DDBJ whole genome shotgun (WGS) entry which is preliminary data.</text>
</comment>
<dbReference type="Proteomes" id="UP000317036">
    <property type="component" value="Unassembled WGS sequence"/>
</dbReference>
<dbReference type="AlphaFoldDB" id="A0A559KGF9"/>
<dbReference type="RefSeq" id="WP_144844099.1">
    <property type="nucleotide sequence ID" value="NZ_VNJI01000004.1"/>
</dbReference>
<proteinExistence type="predicted"/>
<dbReference type="EMBL" id="VNJI01000004">
    <property type="protein sequence ID" value="TVY11211.1"/>
    <property type="molecule type" value="Genomic_DNA"/>
</dbReference>
<dbReference type="Gene3D" id="3.40.190.10">
    <property type="entry name" value="Periplasmic binding protein-like II"/>
    <property type="match status" value="1"/>
</dbReference>
<dbReference type="OrthoDB" id="9787283at2"/>
<organism evidence="1 2">
    <name type="scientific">Paenibacillus cremeus</name>
    <dbReference type="NCBI Taxonomy" id="2163881"/>
    <lineage>
        <taxon>Bacteria</taxon>
        <taxon>Bacillati</taxon>
        <taxon>Bacillota</taxon>
        <taxon>Bacilli</taxon>
        <taxon>Bacillales</taxon>
        <taxon>Paenibacillaceae</taxon>
        <taxon>Paenibacillus</taxon>
    </lineage>
</organism>
<keyword evidence="2" id="KW-1185">Reference proteome</keyword>
<gene>
    <name evidence="1" type="ORF">FPZ49_05090</name>
</gene>
<name>A0A559KGF9_9BACL</name>
<dbReference type="SUPFAM" id="SSF53850">
    <property type="entry name" value="Periplasmic binding protein-like II"/>
    <property type="match status" value="1"/>
</dbReference>
<sequence length="91" mass="10182">MPQTEVQADRAKESVDIATQNMVPNLIKSTTDEEVELGSVLNELYKQYFVDMMTGKKDIDAGTAELSKKWREQGGSKVLDAVNKAYQAQKK</sequence>